<dbReference type="EMBL" id="SOCA01000014">
    <property type="protein sequence ID" value="TDU63205.1"/>
    <property type="molecule type" value="Genomic_DNA"/>
</dbReference>
<dbReference type="Pfam" id="PF05016">
    <property type="entry name" value="ParE_toxin"/>
    <property type="match status" value="1"/>
</dbReference>
<evidence type="ECO:0000256" key="1">
    <source>
        <dbReference type="ARBA" id="ARBA00022649"/>
    </source>
</evidence>
<protein>
    <submittedName>
        <fullName evidence="2">Plasmid stabilization system protein ParE</fullName>
    </submittedName>
</protein>
<name>A0A4R7RK59_9BACT</name>
<accession>A0A4R7RK59</accession>
<reference evidence="2 3" key="1">
    <citation type="submission" date="2019-03" db="EMBL/GenBank/DDBJ databases">
        <title>Genomic Encyclopedia of Archaeal and Bacterial Type Strains, Phase II (KMG-II): from individual species to whole genera.</title>
        <authorList>
            <person name="Goeker M."/>
        </authorList>
    </citation>
    <scope>NUCLEOTIDE SEQUENCE [LARGE SCALE GENOMIC DNA]</scope>
    <source>
        <strain evidence="2 3">ATCC 25309</strain>
    </source>
</reference>
<dbReference type="Proteomes" id="UP000295662">
    <property type="component" value="Unassembled WGS sequence"/>
</dbReference>
<dbReference type="RefSeq" id="WP_166647433.1">
    <property type="nucleotide sequence ID" value="NZ_SOCA01000014.1"/>
</dbReference>
<dbReference type="InterPro" id="IPR007712">
    <property type="entry name" value="RelE/ParE_toxin"/>
</dbReference>
<evidence type="ECO:0000313" key="2">
    <source>
        <dbReference type="EMBL" id="TDU63205.1"/>
    </source>
</evidence>
<dbReference type="InterPro" id="IPR035093">
    <property type="entry name" value="RelE/ParE_toxin_dom_sf"/>
</dbReference>
<gene>
    <name evidence="2" type="ORF">EI77_04413</name>
</gene>
<sequence length="102" mass="12484">MNEFSQHPEVENEIEEIVIYLEGTGLWNADRFIERFRESLRGILQNPKSCHFVHESYRRSNLKQFPYAIIYRERKDDVHVIAVMHTKRHPDYWKTRIQDDHE</sequence>
<proteinExistence type="predicted"/>
<keyword evidence="1" id="KW-1277">Toxin-antitoxin system</keyword>
<organism evidence="2 3">
    <name type="scientific">Prosthecobacter fusiformis</name>
    <dbReference type="NCBI Taxonomy" id="48464"/>
    <lineage>
        <taxon>Bacteria</taxon>
        <taxon>Pseudomonadati</taxon>
        <taxon>Verrucomicrobiota</taxon>
        <taxon>Verrucomicrobiia</taxon>
        <taxon>Verrucomicrobiales</taxon>
        <taxon>Verrucomicrobiaceae</taxon>
        <taxon>Prosthecobacter</taxon>
    </lineage>
</organism>
<evidence type="ECO:0000313" key="3">
    <source>
        <dbReference type="Proteomes" id="UP000295662"/>
    </source>
</evidence>
<comment type="caution">
    <text evidence="2">The sequence shown here is derived from an EMBL/GenBank/DDBJ whole genome shotgun (WGS) entry which is preliminary data.</text>
</comment>
<keyword evidence="3" id="KW-1185">Reference proteome</keyword>
<dbReference type="AlphaFoldDB" id="A0A4R7RK59"/>
<dbReference type="Gene3D" id="3.30.2310.20">
    <property type="entry name" value="RelE-like"/>
    <property type="match status" value="1"/>
</dbReference>